<keyword evidence="3" id="KW-1185">Reference proteome</keyword>
<sequence length="90" mass="10438">MLLHVIFPNKTVNDDDTKFHKSTCSSGNNCKKHSVDFFVLPPLTRIRARLSPQRNHEQKEKKIEKIIHLPYPTHMPHANNSQQDENARAP</sequence>
<reference evidence="2" key="1">
    <citation type="submission" date="2023-01" db="EMBL/GenBank/DDBJ databases">
        <authorList>
            <person name="Van Ghelder C."/>
            <person name="Rancurel C."/>
        </authorList>
    </citation>
    <scope>NUCLEOTIDE SEQUENCE</scope>
    <source>
        <strain evidence="2">CNCM I-4278</strain>
    </source>
</reference>
<proteinExistence type="predicted"/>
<evidence type="ECO:0000256" key="1">
    <source>
        <dbReference type="SAM" id="MobiDB-lite"/>
    </source>
</evidence>
<gene>
    <name evidence="2" type="ORF">PDIGIT_LOCUS13388</name>
</gene>
<organism evidence="2 3">
    <name type="scientific">Periconia digitata</name>
    <dbReference type="NCBI Taxonomy" id="1303443"/>
    <lineage>
        <taxon>Eukaryota</taxon>
        <taxon>Fungi</taxon>
        <taxon>Dikarya</taxon>
        <taxon>Ascomycota</taxon>
        <taxon>Pezizomycotina</taxon>
        <taxon>Dothideomycetes</taxon>
        <taxon>Pleosporomycetidae</taxon>
        <taxon>Pleosporales</taxon>
        <taxon>Massarineae</taxon>
        <taxon>Periconiaceae</taxon>
        <taxon>Periconia</taxon>
    </lineage>
</organism>
<evidence type="ECO:0000313" key="3">
    <source>
        <dbReference type="Proteomes" id="UP001152607"/>
    </source>
</evidence>
<evidence type="ECO:0000313" key="2">
    <source>
        <dbReference type="EMBL" id="CAI6340213.1"/>
    </source>
</evidence>
<name>A0A9W4UTT0_9PLEO</name>
<dbReference type="EMBL" id="CAOQHR010000010">
    <property type="protein sequence ID" value="CAI6340213.1"/>
    <property type="molecule type" value="Genomic_DNA"/>
</dbReference>
<protein>
    <submittedName>
        <fullName evidence="2">Uncharacterized protein</fullName>
    </submittedName>
</protein>
<feature type="region of interest" description="Disordered" evidence="1">
    <location>
        <begin position="70"/>
        <end position="90"/>
    </location>
</feature>
<dbReference type="AlphaFoldDB" id="A0A9W4UTT0"/>
<accession>A0A9W4UTT0</accession>
<dbReference type="Proteomes" id="UP001152607">
    <property type="component" value="Unassembled WGS sequence"/>
</dbReference>
<comment type="caution">
    <text evidence="2">The sequence shown here is derived from an EMBL/GenBank/DDBJ whole genome shotgun (WGS) entry which is preliminary data.</text>
</comment>